<keyword evidence="4" id="KW-1185">Reference proteome</keyword>
<proteinExistence type="predicted"/>
<dbReference type="Pfam" id="PF13424">
    <property type="entry name" value="TPR_12"/>
    <property type="match status" value="3"/>
</dbReference>
<dbReference type="PRINTS" id="PR00364">
    <property type="entry name" value="DISEASERSIST"/>
</dbReference>
<dbReference type="InterPro" id="IPR027417">
    <property type="entry name" value="P-loop_NTPase"/>
</dbReference>
<organism evidence="3 4">
    <name type="scientific">Streptomyces sodiiphilus</name>
    <dbReference type="NCBI Taxonomy" id="226217"/>
    <lineage>
        <taxon>Bacteria</taxon>
        <taxon>Bacillati</taxon>
        <taxon>Actinomycetota</taxon>
        <taxon>Actinomycetes</taxon>
        <taxon>Kitasatosporales</taxon>
        <taxon>Streptomycetaceae</taxon>
        <taxon>Streptomyces</taxon>
    </lineage>
</organism>
<feature type="region of interest" description="Disordered" evidence="1">
    <location>
        <begin position="1"/>
        <end position="22"/>
    </location>
</feature>
<feature type="domain" description="ORC1/DEAH AAA+ ATPase" evidence="2">
    <location>
        <begin position="48"/>
        <end position="141"/>
    </location>
</feature>
<accession>A0ABP5AAB4</accession>
<dbReference type="Gene3D" id="3.40.50.300">
    <property type="entry name" value="P-loop containing nucleotide triphosphate hydrolases"/>
    <property type="match status" value="1"/>
</dbReference>
<dbReference type="SUPFAM" id="SSF52540">
    <property type="entry name" value="P-loop containing nucleoside triphosphate hydrolases"/>
    <property type="match status" value="1"/>
</dbReference>
<dbReference type="InterPro" id="IPR049945">
    <property type="entry name" value="AAA_22"/>
</dbReference>
<evidence type="ECO:0000256" key="1">
    <source>
        <dbReference type="SAM" id="MobiDB-lite"/>
    </source>
</evidence>
<name>A0ABP5AAB4_9ACTN</name>
<protein>
    <submittedName>
        <fullName evidence="3">Tetratricopeptide repeat protein</fullName>
    </submittedName>
</protein>
<dbReference type="EMBL" id="BAAAMJ010000015">
    <property type="protein sequence ID" value="GAA1908433.1"/>
    <property type="molecule type" value="Genomic_DNA"/>
</dbReference>
<dbReference type="PANTHER" id="PTHR47691">
    <property type="entry name" value="REGULATOR-RELATED"/>
    <property type="match status" value="1"/>
</dbReference>
<dbReference type="InterPro" id="IPR011990">
    <property type="entry name" value="TPR-like_helical_dom_sf"/>
</dbReference>
<evidence type="ECO:0000313" key="3">
    <source>
        <dbReference type="EMBL" id="GAA1908433.1"/>
    </source>
</evidence>
<dbReference type="Gene3D" id="1.25.40.10">
    <property type="entry name" value="Tetratricopeptide repeat domain"/>
    <property type="match status" value="2"/>
</dbReference>
<reference evidence="4" key="1">
    <citation type="journal article" date="2019" name="Int. J. Syst. Evol. Microbiol.">
        <title>The Global Catalogue of Microorganisms (GCM) 10K type strain sequencing project: providing services to taxonomists for standard genome sequencing and annotation.</title>
        <authorList>
            <consortium name="The Broad Institute Genomics Platform"/>
            <consortium name="The Broad Institute Genome Sequencing Center for Infectious Disease"/>
            <person name="Wu L."/>
            <person name="Ma J."/>
        </authorList>
    </citation>
    <scope>NUCLEOTIDE SEQUENCE [LARGE SCALE GENOMIC DNA]</scope>
    <source>
        <strain evidence="4">JCM 13581</strain>
    </source>
</reference>
<comment type="caution">
    <text evidence="3">The sequence shown here is derived from an EMBL/GenBank/DDBJ whole genome shotgun (WGS) entry which is preliminary data.</text>
</comment>
<dbReference type="Pfam" id="PF13401">
    <property type="entry name" value="AAA_22"/>
    <property type="match status" value="1"/>
</dbReference>
<dbReference type="RefSeq" id="WP_344260178.1">
    <property type="nucleotide sequence ID" value="NZ_BAAAMJ010000015.1"/>
</dbReference>
<sequence>MPAEDRSGAPKPRQLPGDARGFVNRTDELRRLNAILADREGDPLVVSVCVIAGTAGAGKTSLALRWAHQIAERFPDGQLYVNLRGYAPEAPVTPVEALHRFLSALGVPTKEVPDDLETAAAHYRSLLADRRMLVVLDNANSASQVRPLLPGRTGSLVVVTSRSHLSGLAVREGARRLPLGTLPEPEAVALLRAVTADYRPSDDEDKLRELARLCARLPLALRIAAERAASHPHMRLDDLIADLRDESSLWDALSVGDEEEADAVRTVFAWSYRALPEAGARLFRLLGLHPGPEIGLHAAAALAATGIGRTRRLLDTLVGAHLLEQTAPDRFEFHDLLRAYAADQAQEQEPGEERRAALRRVLDWYLRTADAAQGWIQPAEARVPLGEPEEGVAPLSFASYDEAVDWSEREQVNFLPVVRAAERAGLHRQAWQLAAVLWNAQRPSAPVGEWLPVGEIGLRAARHLGDRAAQAGLLESFGMAHTHARRLAESRECHEGALAIRRELADRLGVGLSLNALGLIDLRTRRLRGAAERFEEALGAFRELGEAHWEATALSNLAVVQYEAGLLQEAAGLVERALAAHRALGNDRGEGNALRVLAAVQRERGAVEDAVRSAEQAVEIAHSRRSGPLEGYWLLELGAALNACGRHAEALEAFHRSAVLHRRLGNRSREALAWQGTGETCRLLGRFGEAADFHRRAAAVHAELGDDWQRALALHGLATALCDGAGGGAEPGEDAKPGAVERAVRYWAEAERLLAGYEDARAGALRARVAEAAAGAGRP</sequence>
<dbReference type="InterPro" id="IPR019734">
    <property type="entry name" value="TPR_rpt"/>
</dbReference>
<dbReference type="SUPFAM" id="SSF48452">
    <property type="entry name" value="TPR-like"/>
    <property type="match status" value="2"/>
</dbReference>
<dbReference type="Proteomes" id="UP001501303">
    <property type="component" value="Unassembled WGS sequence"/>
</dbReference>
<evidence type="ECO:0000259" key="2">
    <source>
        <dbReference type="Pfam" id="PF13401"/>
    </source>
</evidence>
<dbReference type="PANTHER" id="PTHR47691:SF3">
    <property type="entry name" value="HTH-TYPE TRANSCRIPTIONAL REGULATOR RV0890C-RELATED"/>
    <property type="match status" value="1"/>
</dbReference>
<dbReference type="SMART" id="SM00028">
    <property type="entry name" value="TPR"/>
    <property type="match status" value="6"/>
</dbReference>
<evidence type="ECO:0000313" key="4">
    <source>
        <dbReference type="Proteomes" id="UP001501303"/>
    </source>
</evidence>
<gene>
    <name evidence="3" type="ORF">GCM10009716_17970</name>
</gene>